<reference evidence="1 2" key="1">
    <citation type="submission" date="2022-10" db="EMBL/GenBank/DDBJ databases">
        <title>Defluviimonas sp. CAU 1641 isolated from mud.</title>
        <authorList>
            <person name="Kim W."/>
        </authorList>
    </citation>
    <scope>NUCLEOTIDE SEQUENCE [LARGE SCALE GENOMIC DNA]</scope>
    <source>
        <strain evidence="1 2">CAU 1641</strain>
    </source>
</reference>
<evidence type="ECO:0000313" key="1">
    <source>
        <dbReference type="EMBL" id="MCW3783783.1"/>
    </source>
</evidence>
<proteinExistence type="predicted"/>
<sequence length="52" mass="6232">MKHRSRPPEQDDLLRPRLVDMIDLRHELVKLAALIDWEVFEREWAGFFPSAT</sequence>
<gene>
    <name evidence="1" type="ORF">OM960_19790</name>
</gene>
<comment type="caution">
    <text evidence="1">The sequence shown here is derived from an EMBL/GenBank/DDBJ whole genome shotgun (WGS) entry which is preliminary data.</text>
</comment>
<evidence type="ECO:0000313" key="2">
    <source>
        <dbReference type="Proteomes" id="UP001207582"/>
    </source>
</evidence>
<accession>A0ABT3J7W9</accession>
<organism evidence="1 2">
    <name type="scientific">Defluviimonas salinarum</name>
    <dbReference type="NCBI Taxonomy" id="2992147"/>
    <lineage>
        <taxon>Bacteria</taxon>
        <taxon>Pseudomonadati</taxon>
        <taxon>Pseudomonadota</taxon>
        <taxon>Alphaproteobacteria</taxon>
        <taxon>Rhodobacterales</taxon>
        <taxon>Paracoccaceae</taxon>
        <taxon>Albidovulum</taxon>
    </lineage>
</organism>
<name>A0ABT3J7W9_9RHOB</name>
<protein>
    <submittedName>
        <fullName evidence="1">IS5/IS1182 family transposase</fullName>
    </submittedName>
</protein>
<keyword evidence="2" id="KW-1185">Reference proteome</keyword>
<dbReference type="Proteomes" id="UP001207582">
    <property type="component" value="Unassembled WGS sequence"/>
</dbReference>
<feature type="non-terminal residue" evidence="1">
    <location>
        <position position="52"/>
    </location>
</feature>
<dbReference type="EMBL" id="JAPDOG010000024">
    <property type="protein sequence ID" value="MCW3783783.1"/>
    <property type="molecule type" value="Genomic_DNA"/>
</dbReference>